<organism evidence="7 8">
    <name type="scientific">Brachionus plicatilis</name>
    <name type="common">Marine rotifer</name>
    <name type="synonym">Brachionus muelleri</name>
    <dbReference type="NCBI Taxonomy" id="10195"/>
    <lineage>
        <taxon>Eukaryota</taxon>
        <taxon>Metazoa</taxon>
        <taxon>Spiralia</taxon>
        <taxon>Gnathifera</taxon>
        <taxon>Rotifera</taxon>
        <taxon>Eurotatoria</taxon>
        <taxon>Monogononta</taxon>
        <taxon>Pseudotrocha</taxon>
        <taxon>Ploima</taxon>
        <taxon>Brachionidae</taxon>
        <taxon>Brachionus</taxon>
    </lineage>
</organism>
<evidence type="ECO:0000256" key="6">
    <source>
        <dbReference type="RuleBase" id="RU363053"/>
    </source>
</evidence>
<keyword evidence="5 6" id="KW-0472">Membrane</keyword>
<keyword evidence="4 6" id="KW-1133">Transmembrane helix</keyword>
<dbReference type="GO" id="GO:0005739">
    <property type="term" value="C:mitochondrion"/>
    <property type="evidence" value="ECO:0007669"/>
    <property type="project" value="TreeGrafter"/>
</dbReference>
<feature type="transmembrane region" description="Helical" evidence="6">
    <location>
        <begin position="118"/>
        <end position="138"/>
    </location>
</feature>
<dbReference type="GO" id="GO:0016020">
    <property type="term" value="C:membrane"/>
    <property type="evidence" value="ECO:0007669"/>
    <property type="project" value="UniProtKB-SubCell"/>
</dbReference>
<dbReference type="InterPro" id="IPR007248">
    <property type="entry name" value="Mpv17_PMP22"/>
</dbReference>
<dbReference type="GO" id="GO:0061668">
    <property type="term" value="P:mitochondrial ribosome assembly"/>
    <property type="evidence" value="ECO:0007669"/>
    <property type="project" value="TreeGrafter"/>
</dbReference>
<dbReference type="Pfam" id="PF04117">
    <property type="entry name" value="Mpv17_PMP22"/>
    <property type="match status" value="1"/>
</dbReference>
<feature type="transmembrane region" description="Helical" evidence="6">
    <location>
        <begin position="158"/>
        <end position="177"/>
    </location>
</feature>
<dbReference type="Proteomes" id="UP000276133">
    <property type="component" value="Unassembled WGS sequence"/>
</dbReference>
<name>A0A3M7T8J6_BRAPC</name>
<keyword evidence="8" id="KW-1185">Reference proteome</keyword>
<evidence type="ECO:0000313" key="7">
    <source>
        <dbReference type="EMBL" id="RNA44275.1"/>
    </source>
</evidence>
<comment type="caution">
    <text evidence="7">The sequence shown here is derived from an EMBL/GenBank/DDBJ whole genome shotgun (WGS) entry which is preliminary data.</text>
</comment>
<gene>
    <name evidence="7" type="ORF">BpHYR1_010552</name>
</gene>
<evidence type="ECO:0000256" key="2">
    <source>
        <dbReference type="ARBA" id="ARBA00006824"/>
    </source>
</evidence>
<dbReference type="PANTHER" id="PTHR11266:SF8">
    <property type="entry name" value="MPV17-LIKE PROTEIN 2"/>
    <property type="match status" value="1"/>
</dbReference>
<dbReference type="PANTHER" id="PTHR11266">
    <property type="entry name" value="PEROXISOMAL MEMBRANE PROTEIN 2, PXMP2 MPV17"/>
    <property type="match status" value="1"/>
</dbReference>
<dbReference type="EMBL" id="REGN01000126">
    <property type="protein sequence ID" value="RNA44275.1"/>
    <property type="molecule type" value="Genomic_DNA"/>
</dbReference>
<dbReference type="OrthoDB" id="5345392at2759"/>
<evidence type="ECO:0000256" key="1">
    <source>
        <dbReference type="ARBA" id="ARBA00004141"/>
    </source>
</evidence>
<accession>A0A3M7T8J6</accession>
<reference evidence="7 8" key="1">
    <citation type="journal article" date="2018" name="Sci. Rep.">
        <title>Genomic signatures of local adaptation to the degree of environmental predictability in rotifers.</title>
        <authorList>
            <person name="Franch-Gras L."/>
            <person name="Hahn C."/>
            <person name="Garcia-Roger E.M."/>
            <person name="Carmona M.J."/>
            <person name="Serra M."/>
            <person name="Gomez A."/>
        </authorList>
    </citation>
    <scope>NUCLEOTIDE SEQUENCE [LARGE SCALE GENOMIC DNA]</scope>
    <source>
        <strain evidence="7">HYR1</strain>
    </source>
</reference>
<protein>
    <submittedName>
        <fullName evidence="7">Mpv17 2</fullName>
    </submittedName>
</protein>
<evidence type="ECO:0000313" key="8">
    <source>
        <dbReference type="Proteomes" id="UP000276133"/>
    </source>
</evidence>
<proteinExistence type="inferred from homology"/>
<dbReference type="STRING" id="10195.A0A3M7T8J6"/>
<sequence length="206" mass="24234">MKAGRIFFHNLTNLKRLINECHFLRPTFNYIKKRQEFLFSKHLLATNLTISIGFSALGDIVEQIIELVSKEIKQWDRIRTLKLSTTGFTVGIVCHYWYTLLEKYYPHNRRGQVFKKILLNQIILSPLCILIFFTTLTIMGADGKQRLAYDLTTKGRDIFIAELFIWPPASLINFYFVPYKFRVLYDSITSLGFDIYNSYVVHKKIC</sequence>
<comment type="subcellular location">
    <subcellularLocation>
        <location evidence="1">Membrane</location>
        <topology evidence="1">Multi-pass membrane protein</topology>
    </subcellularLocation>
</comment>
<evidence type="ECO:0000256" key="4">
    <source>
        <dbReference type="ARBA" id="ARBA00022989"/>
    </source>
</evidence>
<keyword evidence="3 6" id="KW-0812">Transmembrane</keyword>
<evidence type="ECO:0000256" key="5">
    <source>
        <dbReference type="ARBA" id="ARBA00023136"/>
    </source>
</evidence>
<evidence type="ECO:0000256" key="3">
    <source>
        <dbReference type="ARBA" id="ARBA00022692"/>
    </source>
</evidence>
<dbReference type="AlphaFoldDB" id="A0A3M7T8J6"/>
<comment type="similarity">
    <text evidence="2 6">Belongs to the peroxisomal membrane protein PXMP2/4 family.</text>
</comment>